<protein>
    <submittedName>
        <fullName evidence="2">Uncharacterized protein</fullName>
    </submittedName>
</protein>
<accession>A0ABN7NJQ7</accession>
<evidence type="ECO:0000313" key="3">
    <source>
        <dbReference type="Proteomes" id="UP001153148"/>
    </source>
</evidence>
<feature type="region of interest" description="Disordered" evidence="1">
    <location>
        <begin position="1"/>
        <end position="44"/>
    </location>
</feature>
<feature type="compositionally biased region" description="Basic residues" evidence="1">
    <location>
        <begin position="8"/>
        <end position="22"/>
    </location>
</feature>
<sequence length="44" mass="5323">MFHYLVPAHRRPGASDRRKKTRQFTQPRFKPRSPRPWQSSSTQN</sequence>
<reference evidence="2" key="1">
    <citation type="submission" date="2021-03" db="EMBL/GenBank/DDBJ databases">
        <authorList>
            <person name="Tran Van P."/>
        </authorList>
    </citation>
    <scope>NUCLEOTIDE SEQUENCE</scope>
</reference>
<name>A0ABN7NJQ7_TIMPD</name>
<gene>
    <name evidence="2" type="ORF">TPAB3V08_LOCUS200</name>
</gene>
<evidence type="ECO:0000313" key="2">
    <source>
        <dbReference type="EMBL" id="CAG2053119.1"/>
    </source>
</evidence>
<proteinExistence type="predicted"/>
<dbReference type="EMBL" id="CAJPIN010000154">
    <property type="protein sequence ID" value="CAG2053119.1"/>
    <property type="molecule type" value="Genomic_DNA"/>
</dbReference>
<dbReference type="Proteomes" id="UP001153148">
    <property type="component" value="Unassembled WGS sequence"/>
</dbReference>
<organism evidence="2 3">
    <name type="scientific">Timema podura</name>
    <name type="common">Walking stick</name>
    <dbReference type="NCBI Taxonomy" id="61482"/>
    <lineage>
        <taxon>Eukaryota</taxon>
        <taxon>Metazoa</taxon>
        <taxon>Ecdysozoa</taxon>
        <taxon>Arthropoda</taxon>
        <taxon>Hexapoda</taxon>
        <taxon>Insecta</taxon>
        <taxon>Pterygota</taxon>
        <taxon>Neoptera</taxon>
        <taxon>Polyneoptera</taxon>
        <taxon>Phasmatodea</taxon>
        <taxon>Timematodea</taxon>
        <taxon>Timematoidea</taxon>
        <taxon>Timematidae</taxon>
        <taxon>Timema</taxon>
    </lineage>
</organism>
<comment type="caution">
    <text evidence="2">The sequence shown here is derived from an EMBL/GenBank/DDBJ whole genome shotgun (WGS) entry which is preliminary data.</text>
</comment>
<evidence type="ECO:0000256" key="1">
    <source>
        <dbReference type="SAM" id="MobiDB-lite"/>
    </source>
</evidence>
<keyword evidence="3" id="KW-1185">Reference proteome</keyword>